<feature type="region of interest" description="Disordered" evidence="6">
    <location>
        <begin position="1"/>
        <end position="50"/>
    </location>
</feature>
<organism evidence="8 9">
    <name type="scientific">Tilletia walkeri</name>
    <dbReference type="NCBI Taxonomy" id="117179"/>
    <lineage>
        <taxon>Eukaryota</taxon>
        <taxon>Fungi</taxon>
        <taxon>Dikarya</taxon>
        <taxon>Basidiomycota</taxon>
        <taxon>Ustilaginomycotina</taxon>
        <taxon>Exobasidiomycetes</taxon>
        <taxon>Tilletiales</taxon>
        <taxon>Tilletiaceae</taxon>
        <taxon>Tilletia</taxon>
    </lineage>
</organism>
<comment type="caution">
    <text evidence="5">Lacks conserved residue(s) required for the propagation of feature annotation.</text>
</comment>
<feature type="region of interest" description="Disordered" evidence="6">
    <location>
        <begin position="576"/>
        <end position="635"/>
    </location>
</feature>
<dbReference type="GO" id="GO:0006282">
    <property type="term" value="P:regulation of DNA repair"/>
    <property type="evidence" value="ECO:0007669"/>
    <property type="project" value="TreeGrafter"/>
</dbReference>
<accession>A0A8X7T7Z9</accession>
<comment type="caution">
    <text evidence="8">The sequence shown here is derived from an EMBL/GenBank/DDBJ whole genome shotgun (WGS) entry which is preliminary data.</text>
</comment>
<evidence type="ECO:0000313" key="8">
    <source>
        <dbReference type="EMBL" id="KAE8270843.1"/>
    </source>
</evidence>
<dbReference type="GO" id="GO:1990414">
    <property type="term" value="P:replication-born double-strand break repair via sister chromatid exchange"/>
    <property type="evidence" value="ECO:0007669"/>
    <property type="project" value="TreeGrafter"/>
</dbReference>
<reference evidence="8" key="2">
    <citation type="journal article" date="2019" name="IMA Fungus">
        <title>Genome sequencing and comparison of five Tilletia species to identify candidate genes for the detection of regulated species infecting wheat.</title>
        <authorList>
            <person name="Nguyen H.D.T."/>
            <person name="Sultana T."/>
            <person name="Kesanakurti P."/>
            <person name="Hambleton S."/>
        </authorList>
    </citation>
    <scope>NUCLEOTIDE SEQUENCE</scope>
    <source>
        <strain evidence="8">DAOMC 236422</strain>
    </source>
</reference>
<dbReference type="GO" id="GO:0031508">
    <property type="term" value="P:pericentric heterochromatin formation"/>
    <property type="evidence" value="ECO:0007669"/>
    <property type="project" value="TreeGrafter"/>
</dbReference>
<dbReference type="GO" id="GO:0017136">
    <property type="term" value="F:histone deacetylase activity, NAD-dependent"/>
    <property type="evidence" value="ECO:0007669"/>
    <property type="project" value="TreeGrafter"/>
</dbReference>
<comment type="similarity">
    <text evidence="2">Belongs to the sirtuin family. Class I subfamily.</text>
</comment>
<protein>
    <recommendedName>
        <fullName evidence="7">Deacetylase sirtuin-type domain-containing protein</fullName>
    </recommendedName>
</protein>
<dbReference type="EMBL" id="LWDG02000035">
    <property type="protein sequence ID" value="KAE8270843.1"/>
    <property type="molecule type" value="Genomic_DNA"/>
</dbReference>
<feature type="region of interest" description="Disordered" evidence="6">
    <location>
        <begin position="308"/>
        <end position="354"/>
    </location>
</feature>
<dbReference type="InterPro" id="IPR029035">
    <property type="entry name" value="DHS-like_NAD/FAD-binding_dom"/>
</dbReference>
<dbReference type="PANTHER" id="PTHR11085">
    <property type="entry name" value="NAD-DEPENDENT PROTEIN DEACYLASE SIRTUIN-5, MITOCHONDRIAL-RELATED"/>
    <property type="match status" value="1"/>
</dbReference>
<dbReference type="SUPFAM" id="SSF52467">
    <property type="entry name" value="DHS-like NAD/FAD-binding domain"/>
    <property type="match status" value="1"/>
</dbReference>
<feature type="region of interest" description="Disordered" evidence="6">
    <location>
        <begin position="202"/>
        <end position="226"/>
    </location>
</feature>
<feature type="compositionally biased region" description="Low complexity" evidence="6">
    <location>
        <begin position="952"/>
        <end position="977"/>
    </location>
</feature>
<comment type="subcellular location">
    <subcellularLocation>
        <location evidence="1">Mitochondrion</location>
    </subcellularLocation>
</comment>
<dbReference type="GO" id="GO:0005739">
    <property type="term" value="C:mitochondrion"/>
    <property type="evidence" value="ECO:0007669"/>
    <property type="project" value="UniProtKB-SubCell"/>
</dbReference>
<keyword evidence="3" id="KW-0808">Transferase</keyword>
<keyword evidence="9" id="KW-1185">Reference proteome</keyword>
<feature type="compositionally biased region" description="Basic residues" evidence="6">
    <location>
        <begin position="598"/>
        <end position="609"/>
    </location>
</feature>
<feature type="domain" description="Deacetylase sirtuin-type" evidence="7">
    <location>
        <begin position="56"/>
        <end position="609"/>
    </location>
</feature>
<feature type="compositionally biased region" description="Low complexity" evidence="6">
    <location>
        <begin position="838"/>
        <end position="873"/>
    </location>
</feature>
<gene>
    <name evidence="8" type="ORF">A4X09_0g1473</name>
</gene>
<dbReference type="GO" id="GO:0070403">
    <property type="term" value="F:NAD+ binding"/>
    <property type="evidence" value="ECO:0007669"/>
    <property type="project" value="InterPro"/>
</dbReference>
<feature type="compositionally biased region" description="Low complexity" evidence="6">
    <location>
        <begin position="33"/>
        <end position="44"/>
    </location>
</feature>
<feature type="compositionally biased region" description="Basic and acidic residues" evidence="6">
    <location>
        <begin position="316"/>
        <end position="331"/>
    </location>
</feature>
<evidence type="ECO:0000256" key="2">
    <source>
        <dbReference type="ARBA" id="ARBA00006924"/>
    </source>
</evidence>
<dbReference type="AlphaFoldDB" id="A0A8X7T7Z9"/>
<proteinExistence type="inferred from homology"/>
<feature type="region of interest" description="Disordered" evidence="6">
    <location>
        <begin position="804"/>
        <end position="1009"/>
    </location>
</feature>
<evidence type="ECO:0000256" key="1">
    <source>
        <dbReference type="ARBA" id="ARBA00004173"/>
    </source>
</evidence>
<evidence type="ECO:0000256" key="5">
    <source>
        <dbReference type="PROSITE-ProRule" id="PRU00236"/>
    </source>
</evidence>
<dbReference type="Gene3D" id="3.30.1600.10">
    <property type="entry name" value="SIR2/SIRT2 'Small Domain"/>
    <property type="match status" value="1"/>
</dbReference>
<feature type="region of interest" description="Disordered" evidence="6">
    <location>
        <begin position="1050"/>
        <end position="1121"/>
    </location>
</feature>
<dbReference type="GO" id="GO:0031934">
    <property type="term" value="C:mating-type region heterochromatin"/>
    <property type="evidence" value="ECO:0007669"/>
    <property type="project" value="TreeGrafter"/>
</dbReference>
<evidence type="ECO:0000256" key="3">
    <source>
        <dbReference type="ARBA" id="ARBA00022679"/>
    </source>
</evidence>
<dbReference type="Gene3D" id="3.40.50.1220">
    <property type="entry name" value="TPP-binding domain"/>
    <property type="match status" value="2"/>
</dbReference>
<feature type="compositionally biased region" description="Low complexity" evidence="6">
    <location>
        <begin position="339"/>
        <end position="349"/>
    </location>
</feature>
<evidence type="ECO:0000313" key="9">
    <source>
        <dbReference type="Proteomes" id="UP000078113"/>
    </source>
</evidence>
<dbReference type="Pfam" id="PF02146">
    <property type="entry name" value="SIR2"/>
    <property type="match status" value="1"/>
</dbReference>
<dbReference type="GO" id="GO:0005634">
    <property type="term" value="C:nucleus"/>
    <property type="evidence" value="ECO:0007669"/>
    <property type="project" value="TreeGrafter"/>
</dbReference>
<name>A0A8X7T7Z9_9BASI</name>
<feature type="compositionally biased region" description="Basic and acidic residues" evidence="6">
    <location>
        <begin position="215"/>
        <end position="226"/>
    </location>
</feature>
<evidence type="ECO:0000259" key="7">
    <source>
        <dbReference type="PROSITE" id="PS50305"/>
    </source>
</evidence>
<feature type="compositionally biased region" description="Basic residues" evidence="6">
    <location>
        <begin position="1112"/>
        <end position="1121"/>
    </location>
</feature>
<dbReference type="InterPro" id="IPR026590">
    <property type="entry name" value="Ssirtuin_cat_dom"/>
</dbReference>
<dbReference type="InterPro" id="IPR050134">
    <property type="entry name" value="NAD-dep_sirtuin_deacylases"/>
</dbReference>
<evidence type="ECO:0000256" key="4">
    <source>
        <dbReference type="ARBA" id="ARBA00023027"/>
    </source>
</evidence>
<dbReference type="GO" id="GO:0000122">
    <property type="term" value="P:negative regulation of transcription by RNA polymerase II"/>
    <property type="evidence" value="ECO:0007669"/>
    <property type="project" value="TreeGrafter"/>
</dbReference>
<sequence>MIVIPVQSAAELLPPEHNTPAPTLAHPTPPQRSSPSSSRSSSLSPDEDAVATTMIPPVFGRLSRDIARDFGRLYEAVAGARRIVVVCGAGISVSAPANIPDFRSSSGLFQKLKDQHPNAGLTSGKDLFDARLFNSEKTSDLFYTMIAELKEMADRAQPTAFHHFLKRLDVEGRLLRVYTQNIDGLEERAGLTFGLKANSPAESSSAALGKRKRAEGKDCSHVPADTDHTLPMAKRAAWARSQSDSAVLWAQRAAGKQALDKSKMPMFPRTIPLHGSLNSMTCGRCGHQEVLENAFKTVEDSLKEYETWRLQQRSPDAQDRSTDSAMDHDHASGPTDPSTQTTTTTTTTTLKQEPRRVVPELKRLDIHEVLTSLRAGEHIPCPRCETADEVRLAAGLRSRGVGRMKPDVVLYGGQNDGAERVGECLSRDILGLRDPNETSVPETIAEIRAKERRLLKERITTPEGEGEGDAGISLDVGQGSVGDDTLGSMFFADEEDGDKLAPLAADLALSSGPSPVSALGDRSNRLVKTASKGKARPKLKPLPPDLLIVAGTSLKVSGTKRIIREFAKACHARDARYYPGDDDSEEAGSSTDGDSTPRRRRRTRQRKRSATADGGDEEDVDGEEGPDSDEEDDPKAPIRTILLNYEFPAPSSQWEDVFDIWIQGDVQAAARGLWPMPDTNCALGALPLNEEDDEATKVAACLAGVNFAESWAHLKEHLEEQRALEKKYNKSKSAASIKRKAMEEEATMPPKLVALSLSTLAALPMGAAEPVPLPTLGRKRSFVKAKTLSSVHLGGVWGGLGRSVSTSASGSGSGSGSGTSSLSPPSSRECSLLRDRSGSPAGSDTSSLSSLSSAEEIGVASSSSSSKVAVAEPSQKKGGGGKKGAAAGQFEIVIPARRQVQKKGKAAMAGGPTSPGKTTKARGYSSASSEAPALKSSPSTPKGSKRIVDVIASTPKKASADTTSKATTPKKAAAGSPAKEKKTSPVKTKVGTPTASPKKGKATAVESDSPCKMASLVETSLVITSPTKKASPTKKVTPVKGKAKPALTVVVSPAKGKKKASSASPVKLKTTSSASPVKKAKAVVKAASPSKAKAKANQGAAEAAAAVEASPKKGRKAKAKA</sequence>
<keyword evidence="4" id="KW-0520">NAD</keyword>
<dbReference type="PANTHER" id="PTHR11085:SF15">
    <property type="entry name" value="NAD-DEPENDENT HISTONE DEACETYLASE HST4"/>
    <property type="match status" value="1"/>
</dbReference>
<dbReference type="InterPro" id="IPR003000">
    <property type="entry name" value="Sirtuin"/>
</dbReference>
<dbReference type="PROSITE" id="PS50305">
    <property type="entry name" value="SIRTUIN"/>
    <property type="match status" value="1"/>
</dbReference>
<dbReference type="Proteomes" id="UP000078113">
    <property type="component" value="Unassembled WGS sequence"/>
</dbReference>
<feature type="compositionally biased region" description="Acidic residues" evidence="6">
    <location>
        <begin position="614"/>
        <end position="633"/>
    </location>
</feature>
<feature type="compositionally biased region" description="Low complexity" evidence="6">
    <location>
        <begin position="1061"/>
        <end position="1109"/>
    </location>
</feature>
<feature type="compositionally biased region" description="Low complexity" evidence="6">
    <location>
        <begin position="818"/>
        <end position="828"/>
    </location>
</feature>
<dbReference type="InterPro" id="IPR026591">
    <property type="entry name" value="Sirtuin_cat_small_dom_sf"/>
</dbReference>
<reference evidence="8" key="1">
    <citation type="submission" date="2016-04" db="EMBL/GenBank/DDBJ databases">
        <authorList>
            <person name="Nguyen H.D."/>
            <person name="Samba Siva P."/>
            <person name="Cullis J."/>
            <person name="Levesque C.A."/>
            <person name="Hambleton S."/>
        </authorList>
    </citation>
    <scope>NUCLEOTIDE SEQUENCE</scope>
    <source>
        <strain evidence="8">DAOMC 236422</strain>
    </source>
</reference>
<evidence type="ECO:0000256" key="6">
    <source>
        <dbReference type="SAM" id="MobiDB-lite"/>
    </source>
</evidence>